<dbReference type="SMART" id="SM00331">
    <property type="entry name" value="PP2C_SIG"/>
    <property type="match status" value="1"/>
</dbReference>
<evidence type="ECO:0000256" key="21">
    <source>
        <dbReference type="ARBA" id="ARBA00081350"/>
    </source>
</evidence>
<dbReference type="InterPro" id="IPR029016">
    <property type="entry name" value="GAF-like_dom_sf"/>
</dbReference>
<keyword evidence="25" id="KW-1185">Reference proteome</keyword>
<dbReference type="InterPro" id="IPR029151">
    <property type="entry name" value="Sensor-like_sf"/>
</dbReference>
<keyword evidence="12" id="KW-0460">Magnesium</keyword>
<dbReference type="SUPFAM" id="SSF55781">
    <property type="entry name" value="GAF domain-like"/>
    <property type="match status" value="1"/>
</dbReference>
<keyword evidence="3" id="KW-1003">Cell membrane</keyword>
<dbReference type="GO" id="GO:0016301">
    <property type="term" value="F:kinase activity"/>
    <property type="evidence" value="ECO:0007669"/>
    <property type="project" value="UniProtKB-KW"/>
</dbReference>
<keyword evidence="10" id="KW-0378">Hydrolase</keyword>
<evidence type="ECO:0000256" key="4">
    <source>
        <dbReference type="ARBA" id="ARBA00022553"/>
    </source>
</evidence>
<comment type="catalytic activity">
    <reaction evidence="18">
        <text>O-phospho-L-seryl-[protein] + H2O = L-seryl-[protein] + phosphate</text>
        <dbReference type="Rhea" id="RHEA:20629"/>
        <dbReference type="Rhea" id="RHEA-COMP:9863"/>
        <dbReference type="Rhea" id="RHEA-COMP:11604"/>
        <dbReference type="ChEBI" id="CHEBI:15377"/>
        <dbReference type="ChEBI" id="CHEBI:29999"/>
        <dbReference type="ChEBI" id="CHEBI:43474"/>
        <dbReference type="ChEBI" id="CHEBI:83421"/>
        <dbReference type="EC" id="3.1.3.16"/>
    </reaction>
</comment>
<dbReference type="InterPro" id="IPR001932">
    <property type="entry name" value="PPM-type_phosphatase-like_dom"/>
</dbReference>
<evidence type="ECO:0000256" key="2">
    <source>
        <dbReference type="ARBA" id="ARBA00013081"/>
    </source>
</evidence>
<dbReference type="GO" id="GO:0046872">
    <property type="term" value="F:metal ion binding"/>
    <property type="evidence" value="ECO:0007669"/>
    <property type="project" value="UniProtKB-KW"/>
</dbReference>
<dbReference type="CDD" id="cd16936">
    <property type="entry name" value="HATPase_RsbW-like"/>
    <property type="match status" value="1"/>
</dbReference>
<evidence type="ECO:0000256" key="10">
    <source>
        <dbReference type="ARBA" id="ARBA00022801"/>
    </source>
</evidence>
<keyword evidence="9 24" id="KW-0418">Kinase</keyword>
<dbReference type="GO" id="GO:0000160">
    <property type="term" value="P:phosphorelay signal transduction system"/>
    <property type="evidence" value="ECO:0007669"/>
    <property type="project" value="UniProtKB-KW"/>
</dbReference>
<evidence type="ECO:0000256" key="14">
    <source>
        <dbReference type="ARBA" id="ARBA00022989"/>
    </source>
</evidence>
<evidence type="ECO:0000256" key="11">
    <source>
        <dbReference type="ARBA" id="ARBA00022840"/>
    </source>
</evidence>
<dbReference type="Pfam" id="PF01590">
    <property type="entry name" value="GAF"/>
    <property type="match status" value="1"/>
</dbReference>
<evidence type="ECO:0000256" key="7">
    <source>
        <dbReference type="ARBA" id="ARBA00022723"/>
    </source>
</evidence>
<dbReference type="Gene3D" id="3.60.40.10">
    <property type="entry name" value="PPM-type phosphatase domain"/>
    <property type="match status" value="1"/>
</dbReference>
<dbReference type="SUPFAM" id="SSF55874">
    <property type="entry name" value="ATPase domain of HSP90 chaperone/DNA topoisomerase II/histidine kinase"/>
    <property type="match status" value="1"/>
</dbReference>
<gene>
    <name evidence="24" type="ORF">C7C46_07465</name>
</gene>
<dbReference type="EC" id="3.1.3.16" evidence="2"/>
<keyword evidence="17" id="KW-0464">Manganese</keyword>
<dbReference type="OrthoDB" id="118142at2"/>
<evidence type="ECO:0000259" key="23">
    <source>
        <dbReference type="SMART" id="SM00331"/>
    </source>
</evidence>
<keyword evidence="5" id="KW-0808">Transferase</keyword>
<evidence type="ECO:0000256" key="8">
    <source>
        <dbReference type="ARBA" id="ARBA00022741"/>
    </source>
</evidence>
<evidence type="ECO:0000256" key="19">
    <source>
        <dbReference type="ARBA" id="ARBA00056274"/>
    </source>
</evidence>
<dbReference type="SUPFAM" id="SSF55785">
    <property type="entry name" value="PYP-like sensor domain (PAS domain)"/>
    <property type="match status" value="1"/>
</dbReference>
<dbReference type="AlphaFoldDB" id="A0A2V4NH25"/>
<sequence>MFLGELVVVLLLVGAAVTAMVLQARSSANAEARRVTSSVAESFARAPGLVEALESPDPSAVLQPQAEAVRQATGVDSVVVFSTSFVQLTSPYPDYIGRPYSPPANVATKVLPELRAGRSVTFDIDDRGYRSTATAVPVFGPDGKERGVVAVNITVGKVNSVVGAHLPVLIGGTAAAVTLAAVATAFTARRLLRQTRGLGPTELARMYDHHNAVLHAVREGVLIVSADGWLLLANDEARRLLDLPEDAEQRPVTELGLDPATTALLTGGTDLTEVTDVIHQAGDRLLAVNRRPTAPYGGLPGSVVTLRDSTELHELSNRVAAAGQRSRLMHEAGMRIGRTLDMTRTCEELAEVAVNGFADTVAVDLLEEVTQGEDPERAGRRLHRTAVRGAEPARLARVGTELTARDRTDQARALATGRAVSSEAGAVVLAPLVVRGLVLGLVEFRRSAPGPGFDPEDLVLAEELAARAAVSIDNARRFTREHGLAVALQHSLLPRTLPHRTGLDVAFRYLPAHAGVGGDWFDVIGLPGLRTALVVGDVVGHGINAAVAMGRLRTTIRNFSALDLPPEEVLGRLDELVAQLDEEGAGLEIAGSTCVYAVYDPVSGSCVLARAGHLRPALIEPDGTVGYPEVAVSPPLGVGGHPFETTELKLAPGSQLVLFTDGLVETRDSDIDVGLARLRRTLAEQAGRDPERICEAVTRAMLVGHPADDVALLVARTGLLAADRSAEWEVPMDPAAVAPVRAACARQVARWGLDGLGFATELILSELITNAIRYGAAPVRVRLLYDTSLVCEVSDGSSTAPHLRWAATTDEGGRGIFLVAQLAHRWGTRYTAEGKVIWCEQTPAEGGPSEGTADGIGGVAGVVGAP</sequence>
<dbReference type="SMART" id="SM00065">
    <property type="entry name" value="GAF"/>
    <property type="match status" value="1"/>
</dbReference>
<dbReference type="InterPro" id="IPR003594">
    <property type="entry name" value="HATPase_dom"/>
</dbReference>
<feature type="domain" description="PPM-type phosphatase" evidence="23">
    <location>
        <begin position="500"/>
        <end position="717"/>
    </location>
</feature>
<dbReference type="FunFam" id="3.30.565.10:FF:000028">
    <property type="entry name" value="PAS sensor protein"/>
    <property type="match status" value="1"/>
</dbReference>
<dbReference type="Proteomes" id="UP000248039">
    <property type="component" value="Unassembled WGS sequence"/>
</dbReference>
<dbReference type="Pfam" id="PF07228">
    <property type="entry name" value="SpoIIE"/>
    <property type="match status" value="1"/>
</dbReference>
<dbReference type="CDD" id="cd00130">
    <property type="entry name" value="PAS"/>
    <property type="match status" value="1"/>
</dbReference>
<dbReference type="Gene3D" id="3.30.565.10">
    <property type="entry name" value="Histidine kinase-like ATPase, C-terminal domain"/>
    <property type="match status" value="1"/>
</dbReference>
<dbReference type="PANTHER" id="PTHR43156">
    <property type="entry name" value="STAGE II SPORULATION PROTEIN E-RELATED"/>
    <property type="match status" value="1"/>
</dbReference>
<dbReference type="InterPro" id="IPR003018">
    <property type="entry name" value="GAF"/>
</dbReference>
<comment type="function">
    <text evidence="19">Primarily acts as an independent SigF regulator that is sensitive to the osmosensory signal, mediating the cross talk of PknD with the SigF regulon. Possesses both phosphatase and kinase activities. The kinase domain functions as a classic anti-sigma factor-like kinase to phosphorylate the anti-anti-sigma factor domain at the canonical regulatory site, and the phosphatase domain antagonizes this activity.</text>
</comment>
<evidence type="ECO:0000256" key="17">
    <source>
        <dbReference type="ARBA" id="ARBA00023211"/>
    </source>
</evidence>
<dbReference type="InterPro" id="IPR000014">
    <property type="entry name" value="PAS"/>
</dbReference>
<dbReference type="Gene3D" id="3.30.450.40">
    <property type="match status" value="1"/>
</dbReference>
<organism evidence="24 25">
    <name type="scientific">Streptomyces tateyamensis</name>
    <dbReference type="NCBI Taxonomy" id="565073"/>
    <lineage>
        <taxon>Bacteria</taxon>
        <taxon>Bacillati</taxon>
        <taxon>Actinomycetota</taxon>
        <taxon>Actinomycetes</taxon>
        <taxon>Kitasatosporales</taxon>
        <taxon>Streptomycetaceae</taxon>
        <taxon>Streptomyces</taxon>
    </lineage>
</organism>
<evidence type="ECO:0000256" key="9">
    <source>
        <dbReference type="ARBA" id="ARBA00022777"/>
    </source>
</evidence>
<evidence type="ECO:0000256" key="1">
    <source>
        <dbReference type="ARBA" id="ARBA00004651"/>
    </source>
</evidence>
<dbReference type="InterPro" id="IPR036890">
    <property type="entry name" value="HATPase_C_sf"/>
</dbReference>
<name>A0A2V4NH25_9ACTN</name>
<protein>
    <recommendedName>
        <fullName evidence="2">protein-serine/threonine phosphatase</fullName>
        <ecNumber evidence="2">3.1.3.16</ecNumber>
    </recommendedName>
    <alternativeName>
        <fullName evidence="21">Protein-serine/threonine phosphatase</fullName>
    </alternativeName>
    <alternativeName>
        <fullName evidence="20">Serine/threonine-protein kinase</fullName>
    </alternativeName>
</protein>
<reference evidence="24 25" key="1">
    <citation type="submission" date="2018-03" db="EMBL/GenBank/DDBJ databases">
        <title>Bioinformatic expansion and discovery of thiopeptide antibiotics.</title>
        <authorList>
            <person name="Schwalen C.J."/>
            <person name="Hudson G.A."/>
            <person name="Mitchell D.A."/>
        </authorList>
    </citation>
    <scope>NUCLEOTIDE SEQUENCE [LARGE SCALE GENOMIC DNA]</scope>
    <source>
        <strain evidence="24 25">ATCC 21389</strain>
    </source>
</reference>
<dbReference type="InterPro" id="IPR033463">
    <property type="entry name" value="sCache_3"/>
</dbReference>
<evidence type="ECO:0000256" key="3">
    <source>
        <dbReference type="ARBA" id="ARBA00022475"/>
    </source>
</evidence>
<keyword evidence="6" id="KW-0812">Transmembrane</keyword>
<keyword evidence="14" id="KW-1133">Transmembrane helix</keyword>
<feature type="domain" description="GAF" evidence="22">
    <location>
        <begin position="324"/>
        <end position="482"/>
    </location>
</feature>
<dbReference type="GO" id="GO:0004722">
    <property type="term" value="F:protein serine/threonine phosphatase activity"/>
    <property type="evidence" value="ECO:0007669"/>
    <property type="project" value="UniProtKB-EC"/>
</dbReference>
<dbReference type="InterPro" id="IPR035965">
    <property type="entry name" value="PAS-like_dom_sf"/>
</dbReference>
<evidence type="ECO:0000313" key="24">
    <source>
        <dbReference type="EMBL" id="PYC84758.1"/>
    </source>
</evidence>
<proteinExistence type="predicted"/>
<keyword evidence="8" id="KW-0547">Nucleotide-binding</keyword>
<dbReference type="GO" id="GO:0005524">
    <property type="term" value="F:ATP binding"/>
    <property type="evidence" value="ECO:0007669"/>
    <property type="project" value="UniProtKB-KW"/>
</dbReference>
<comment type="subcellular location">
    <subcellularLocation>
        <location evidence="1">Cell membrane</location>
        <topology evidence="1">Multi-pass membrane protein</topology>
    </subcellularLocation>
</comment>
<dbReference type="InterPro" id="IPR036457">
    <property type="entry name" value="PPM-type-like_dom_sf"/>
</dbReference>
<keyword evidence="7" id="KW-0479">Metal-binding</keyword>
<keyword evidence="16" id="KW-0472">Membrane</keyword>
<dbReference type="SUPFAM" id="SSF103190">
    <property type="entry name" value="Sensory domain-like"/>
    <property type="match status" value="1"/>
</dbReference>
<evidence type="ECO:0000256" key="12">
    <source>
        <dbReference type="ARBA" id="ARBA00022842"/>
    </source>
</evidence>
<dbReference type="Gene3D" id="3.30.450.20">
    <property type="entry name" value="PAS domain"/>
    <property type="match status" value="2"/>
</dbReference>
<dbReference type="PANTHER" id="PTHR43156:SF2">
    <property type="entry name" value="STAGE II SPORULATION PROTEIN E"/>
    <property type="match status" value="1"/>
</dbReference>
<evidence type="ECO:0000256" key="5">
    <source>
        <dbReference type="ARBA" id="ARBA00022679"/>
    </source>
</evidence>
<comment type="caution">
    <text evidence="24">The sequence shown here is derived from an EMBL/GenBank/DDBJ whole genome shotgun (WGS) entry which is preliminary data.</text>
</comment>
<dbReference type="GO" id="GO:0005886">
    <property type="term" value="C:plasma membrane"/>
    <property type="evidence" value="ECO:0007669"/>
    <property type="project" value="UniProtKB-SubCell"/>
</dbReference>
<keyword evidence="4" id="KW-0597">Phosphoprotein</keyword>
<dbReference type="InterPro" id="IPR052016">
    <property type="entry name" value="Bact_Sigma-Reg"/>
</dbReference>
<keyword evidence="11" id="KW-0067">ATP-binding</keyword>
<evidence type="ECO:0000256" key="18">
    <source>
        <dbReference type="ARBA" id="ARBA00047761"/>
    </source>
</evidence>
<evidence type="ECO:0000313" key="25">
    <source>
        <dbReference type="Proteomes" id="UP000248039"/>
    </source>
</evidence>
<keyword evidence="15" id="KW-0902">Two-component regulatory system</keyword>
<dbReference type="EMBL" id="PYBW01000024">
    <property type="protein sequence ID" value="PYC84758.1"/>
    <property type="molecule type" value="Genomic_DNA"/>
</dbReference>
<dbReference type="Pfam" id="PF17203">
    <property type="entry name" value="sCache_3_2"/>
    <property type="match status" value="1"/>
</dbReference>
<evidence type="ECO:0000256" key="20">
    <source>
        <dbReference type="ARBA" id="ARBA00075117"/>
    </source>
</evidence>
<evidence type="ECO:0000256" key="16">
    <source>
        <dbReference type="ARBA" id="ARBA00023136"/>
    </source>
</evidence>
<accession>A0A2V4NH25</accession>
<evidence type="ECO:0000256" key="13">
    <source>
        <dbReference type="ARBA" id="ARBA00022912"/>
    </source>
</evidence>
<evidence type="ECO:0000259" key="22">
    <source>
        <dbReference type="SMART" id="SM00065"/>
    </source>
</evidence>
<evidence type="ECO:0000256" key="15">
    <source>
        <dbReference type="ARBA" id="ARBA00023012"/>
    </source>
</evidence>
<dbReference type="Pfam" id="PF13581">
    <property type="entry name" value="HATPase_c_2"/>
    <property type="match status" value="1"/>
</dbReference>
<dbReference type="FunFam" id="3.60.40.10:FF:000005">
    <property type="entry name" value="Serine/threonine protein phosphatase"/>
    <property type="match status" value="1"/>
</dbReference>
<dbReference type="SUPFAM" id="SSF81606">
    <property type="entry name" value="PP2C-like"/>
    <property type="match status" value="1"/>
</dbReference>
<keyword evidence="13" id="KW-0904">Protein phosphatase</keyword>
<evidence type="ECO:0000256" key="6">
    <source>
        <dbReference type="ARBA" id="ARBA00022692"/>
    </source>
</evidence>